<evidence type="ECO:0000313" key="2">
    <source>
        <dbReference type="EMBL" id="GGH43273.1"/>
    </source>
</evidence>
<name>A0ABQ1Z0K7_9BACT</name>
<gene>
    <name evidence="2" type="ORF">GCM10007423_40500</name>
</gene>
<evidence type="ECO:0000256" key="1">
    <source>
        <dbReference type="SAM" id="MobiDB-lite"/>
    </source>
</evidence>
<sequence length="479" mass="52049">MSLVDTPPSLYSQQLPIGQGKNSFVSLKTSEGVQNDKLYIDVSGFDINKTYVFRYSVSAIGMYDYPAPVSPYAESATMEIGTVGQNPNFIIASQTTTFDASNKKHWTKRVITFKPASSTLRFRLSGKTPGQTPGYVHFSIDKYPFDCQLLNTQVELSRSLIETPFPNDKLDLSTVGIKSATTPTAELVWKAGPNSTDPTLTPQQAASVAISNQDPANVKPYYAFYYAKDFNCYSASVSQAELKFNYVPTQVPLTKTSIAVSCADPKGNLTSALEYPDDDSRVVWFKTNDHQGEVVYNATQVDPGDYYAFYYSLSKGGYSLPANQVSTKQVTVGNPIMPGIPDLGPTISINSLFFLANGSKDFTVKIHNIKAENSNCSVYFKVSKLPGFNITYSTQAGQSNGVPTNNDFWTFVESDSYITVTSKYGITASNYSVVGFNITRNAGTPAGAKQNLSITIPQPGGGGETNVSNNQTITTLTAD</sequence>
<organism evidence="2 3">
    <name type="scientific">Dyadobacter endophyticus</name>
    <dbReference type="NCBI Taxonomy" id="1749036"/>
    <lineage>
        <taxon>Bacteria</taxon>
        <taxon>Pseudomonadati</taxon>
        <taxon>Bacteroidota</taxon>
        <taxon>Cytophagia</taxon>
        <taxon>Cytophagales</taxon>
        <taxon>Spirosomataceae</taxon>
        <taxon>Dyadobacter</taxon>
    </lineage>
</organism>
<evidence type="ECO:0008006" key="4">
    <source>
        <dbReference type="Google" id="ProtNLM"/>
    </source>
</evidence>
<dbReference type="EMBL" id="BMIA01000003">
    <property type="protein sequence ID" value="GGH43273.1"/>
    <property type="molecule type" value="Genomic_DNA"/>
</dbReference>
<evidence type="ECO:0000313" key="3">
    <source>
        <dbReference type="Proteomes" id="UP000600214"/>
    </source>
</evidence>
<dbReference type="Proteomes" id="UP000600214">
    <property type="component" value="Unassembled WGS sequence"/>
</dbReference>
<feature type="compositionally biased region" description="Polar residues" evidence="1">
    <location>
        <begin position="465"/>
        <end position="479"/>
    </location>
</feature>
<proteinExistence type="predicted"/>
<reference evidence="3" key="1">
    <citation type="journal article" date="2019" name="Int. J. Syst. Evol. Microbiol.">
        <title>The Global Catalogue of Microorganisms (GCM) 10K type strain sequencing project: providing services to taxonomists for standard genome sequencing and annotation.</title>
        <authorList>
            <consortium name="The Broad Institute Genomics Platform"/>
            <consortium name="The Broad Institute Genome Sequencing Center for Infectious Disease"/>
            <person name="Wu L."/>
            <person name="Ma J."/>
        </authorList>
    </citation>
    <scope>NUCLEOTIDE SEQUENCE [LARGE SCALE GENOMIC DNA]</scope>
    <source>
        <strain evidence="3">CGMCC 1.15288</strain>
    </source>
</reference>
<protein>
    <recommendedName>
        <fullName evidence="4">Ig-like domain-containing protein</fullName>
    </recommendedName>
</protein>
<accession>A0ABQ1Z0K7</accession>
<keyword evidence="3" id="KW-1185">Reference proteome</keyword>
<comment type="caution">
    <text evidence="2">The sequence shown here is derived from an EMBL/GenBank/DDBJ whole genome shotgun (WGS) entry which is preliminary data.</text>
</comment>
<feature type="region of interest" description="Disordered" evidence="1">
    <location>
        <begin position="458"/>
        <end position="479"/>
    </location>
</feature>